<evidence type="ECO:0000313" key="3">
    <source>
        <dbReference type="Proteomes" id="UP000000442"/>
    </source>
</evidence>
<evidence type="ECO:0000313" key="2">
    <source>
        <dbReference type="EMBL" id="ACN14558.1"/>
    </source>
</evidence>
<keyword evidence="3" id="KW-1185">Reference proteome</keyword>
<dbReference type="AlphaFoldDB" id="C0Q9J4"/>
<dbReference type="Gene3D" id="3.30.70.2050">
    <property type="match status" value="1"/>
</dbReference>
<dbReference type="HOGENOM" id="CLU_096026_1_0_7"/>
<accession>C0Q9J4</accession>
<organism evidence="2 3">
    <name type="scientific">Desulforapulum autotrophicum (strain ATCC 43914 / DSM 3382 / VKM B-1955 / HRM2)</name>
    <name type="common">Desulfobacterium autotrophicum</name>
    <dbReference type="NCBI Taxonomy" id="177437"/>
    <lineage>
        <taxon>Bacteria</taxon>
        <taxon>Pseudomonadati</taxon>
        <taxon>Thermodesulfobacteriota</taxon>
        <taxon>Desulfobacteria</taxon>
        <taxon>Desulfobacterales</taxon>
        <taxon>Desulfobacteraceae</taxon>
        <taxon>Desulforapulum</taxon>
    </lineage>
</organism>
<feature type="signal peptide" evidence="1">
    <location>
        <begin position="1"/>
        <end position="31"/>
    </location>
</feature>
<evidence type="ECO:0000256" key="1">
    <source>
        <dbReference type="SAM" id="SignalP"/>
    </source>
</evidence>
<dbReference type="SUPFAM" id="SSF160387">
    <property type="entry name" value="NosL/MerB-like"/>
    <property type="match status" value="1"/>
</dbReference>
<dbReference type="RefSeq" id="WP_015903345.1">
    <property type="nucleotide sequence ID" value="NC_012108.1"/>
</dbReference>
<sequence>MLKHFTKRAKGTRAILFAVVLVLLWVGVAAASDGKHPKAGLKPLDENRQMQVSHGDHCPVCGMNSIQYPKFNCAIQLKNTDTYYFCSVGCMIRSWMHPEIYLGTPGDMLERPIVREYFSGRQMDARDTIFVYGSDVIGPMGPALVPVLDERHLKVFKKRHGGKTQVLLEDLNDAKWYEMTGRKMAE</sequence>
<name>C0Q9J4_DESAH</name>
<dbReference type="Pfam" id="PF05573">
    <property type="entry name" value="NosL"/>
    <property type="match status" value="1"/>
</dbReference>
<dbReference type="PANTHER" id="PTHR41247:SF1">
    <property type="entry name" value="HTH-TYPE TRANSCRIPTIONAL REPRESSOR YCNK"/>
    <property type="match status" value="1"/>
</dbReference>
<reference evidence="2 3" key="1">
    <citation type="journal article" date="2009" name="Environ. Microbiol.">
        <title>Genome sequence of Desulfobacterium autotrophicum HRM2, a marine sulfate reducer oxidizing organic carbon completely to carbon dioxide.</title>
        <authorList>
            <person name="Strittmatter A.W."/>
            <person name="Liesegang H."/>
            <person name="Rabus R."/>
            <person name="Decker I."/>
            <person name="Amann J."/>
            <person name="Andres S."/>
            <person name="Henne A."/>
            <person name="Fricke W.F."/>
            <person name="Martinez-Arias R."/>
            <person name="Bartels D."/>
            <person name="Goesmann A."/>
            <person name="Krause L."/>
            <person name="Puehler A."/>
            <person name="Klenk H.P."/>
            <person name="Richter M."/>
            <person name="Schuler M."/>
            <person name="Gloeckner F.O."/>
            <person name="Meyerdierks A."/>
            <person name="Gottschalk G."/>
            <person name="Amann R."/>
        </authorList>
    </citation>
    <scope>NUCLEOTIDE SEQUENCE [LARGE SCALE GENOMIC DNA]</scope>
    <source>
        <strain evidence="3">ATCC 43914 / DSM 3382 / HRM2</strain>
    </source>
</reference>
<keyword evidence="1" id="KW-0732">Signal</keyword>
<dbReference type="InterPro" id="IPR008719">
    <property type="entry name" value="N2O_reductase_NosL"/>
</dbReference>
<dbReference type="EMBL" id="CP001087">
    <property type="protein sequence ID" value="ACN14558.1"/>
    <property type="molecule type" value="Genomic_DNA"/>
</dbReference>
<dbReference type="OrthoDB" id="982633at2"/>
<gene>
    <name evidence="2" type="ordered locus">HRM2_14490</name>
</gene>
<dbReference type="PANTHER" id="PTHR41247">
    <property type="entry name" value="HTH-TYPE TRANSCRIPTIONAL REPRESSOR YCNK"/>
    <property type="match status" value="1"/>
</dbReference>
<dbReference type="eggNOG" id="COG4314">
    <property type="taxonomic scope" value="Bacteria"/>
</dbReference>
<protein>
    <submittedName>
        <fullName evidence="2">NosL protein</fullName>
    </submittedName>
</protein>
<dbReference type="KEGG" id="dat:HRM2_14490"/>
<feature type="chain" id="PRO_5002902251" evidence="1">
    <location>
        <begin position="32"/>
        <end position="186"/>
    </location>
</feature>
<dbReference type="Proteomes" id="UP000000442">
    <property type="component" value="Chromosome"/>
</dbReference>
<proteinExistence type="predicted"/>
<dbReference type="STRING" id="177437.HRM2_14490"/>